<protein>
    <recommendedName>
        <fullName evidence="4">NmrA-like domain-containing protein</fullName>
    </recommendedName>
</protein>
<dbReference type="Pfam" id="PF05368">
    <property type="entry name" value="NmrA"/>
    <property type="match status" value="1"/>
</dbReference>
<evidence type="ECO:0000256" key="1">
    <source>
        <dbReference type="ARBA" id="ARBA00006328"/>
    </source>
</evidence>
<feature type="domain" description="NmrA-like" evidence="4">
    <location>
        <begin position="8"/>
        <end position="254"/>
    </location>
</feature>
<sequence>MSSSSIPTVFVVTATGTQGSAVCRQLRQLGWHVRATVRNTDSRPAQALAKLGVTLNIGDWDDEASLTTGLAGCDLLFLALVPNYRDLDDERIWAQRILRIAKASGVRHVVYTSVVSADAPERRTLLPAEHLLAKMLFCKNIVEGLVQRAGFEHWTILRPGFFMSNLLDPKVRMYHEIFASNTWLTAMTPDTKISLIDPEDIAKFAVAAFQDPQRFDKQGIELVGEKLTPIQVMEMLSAATGRELRAQFYTDEEIRAGTATNPLIVAQLILRDGERFAKLDKAKSWGIPMGTFDKFLEREKTAVEETYN</sequence>
<dbReference type="GO" id="GO:0005634">
    <property type="term" value="C:nucleus"/>
    <property type="evidence" value="ECO:0007669"/>
    <property type="project" value="TreeGrafter"/>
</dbReference>
<comment type="caution">
    <text evidence="5">The sequence shown here is derived from an EMBL/GenBank/DDBJ whole genome shotgun (WGS) entry which is preliminary data.</text>
</comment>
<dbReference type="Gene3D" id="3.40.50.720">
    <property type="entry name" value="NAD(P)-binding Rossmann-like Domain"/>
    <property type="match status" value="1"/>
</dbReference>
<dbReference type="InterPro" id="IPR008030">
    <property type="entry name" value="NmrA-like"/>
</dbReference>
<keyword evidence="6" id="KW-1185">Reference proteome</keyword>
<dbReference type="CDD" id="cd05251">
    <property type="entry name" value="NmrA_like_SDR_a"/>
    <property type="match status" value="1"/>
</dbReference>
<keyword evidence="3" id="KW-0560">Oxidoreductase</keyword>
<comment type="similarity">
    <text evidence="1">Belongs to the NmrA-type oxidoreductase family.</text>
</comment>
<proteinExistence type="inferred from homology"/>
<evidence type="ECO:0000313" key="6">
    <source>
        <dbReference type="Proteomes" id="UP001172102"/>
    </source>
</evidence>
<organism evidence="5 6">
    <name type="scientific">Lasiosphaeris hirsuta</name>
    <dbReference type="NCBI Taxonomy" id="260670"/>
    <lineage>
        <taxon>Eukaryota</taxon>
        <taxon>Fungi</taxon>
        <taxon>Dikarya</taxon>
        <taxon>Ascomycota</taxon>
        <taxon>Pezizomycotina</taxon>
        <taxon>Sordariomycetes</taxon>
        <taxon>Sordariomycetidae</taxon>
        <taxon>Sordariales</taxon>
        <taxon>Lasiosphaeriaceae</taxon>
        <taxon>Lasiosphaeris</taxon>
    </lineage>
</organism>
<dbReference type="GO" id="GO:0016491">
    <property type="term" value="F:oxidoreductase activity"/>
    <property type="evidence" value="ECO:0007669"/>
    <property type="project" value="UniProtKB-KW"/>
</dbReference>
<evidence type="ECO:0000256" key="3">
    <source>
        <dbReference type="ARBA" id="ARBA00023002"/>
    </source>
</evidence>
<dbReference type="InterPro" id="IPR051164">
    <property type="entry name" value="NmrA-like_oxidored"/>
</dbReference>
<dbReference type="AlphaFoldDB" id="A0AA40DSJ0"/>
<dbReference type="InterPro" id="IPR036291">
    <property type="entry name" value="NAD(P)-bd_dom_sf"/>
</dbReference>
<keyword evidence="2" id="KW-0521">NADP</keyword>
<dbReference type="PANTHER" id="PTHR42748">
    <property type="entry name" value="NITROGEN METABOLITE REPRESSION PROTEIN NMRA FAMILY MEMBER"/>
    <property type="match status" value="1"/>
</dbReference>
<reference evidence="5" key="1">
    <citation type="submission" date="2023-06" db="EMBL/GenBank/DDBJ databases">
        <title>Genome-scale phylogeny and comparative genomics of the fungal order Sordariales.</title>
        <authorList>
            <consortium name="Lawrence Berkeley National Laboratory"/>
            <person name="Hensen N."/>
            <person name="Bonometti L."/>
            <person name="Westerberg I."/>
            <person name="Brannstrom I.O."/>
            <person name="Guillou S."/>
            <person name="Cros-Aarteil S."/>
            <person name="Calhoun S."/>
            <person name="Haridas S."/>
            <person name="Kuo A."/>
            <person name="Mondo S."/>
            <person name="Pangilinan J."/>
            <person name="Riley R."/>
            <person name="Labutti K."/>
            <person name="Andreopoulos B."/>
            <person name="Lipzen A."/>
            <person name="Chen C."/>
            <person name="Yanf M."/>
            <person name="Daum C."/>
            <person name="Ng V."/>
            <person name="Clum A."/>
            <person name="Steindorff A."/>
            <person name="Ohm R."/>
            <person name="Martin F."/>
            <person name="Silar P."/>
            <person name="Natvig D."/>
            <person name="Lalanne C."/>
            <person name="Gautier V."/>
            <person name="Ament-Velasquez S.L."/>
            <person name="Kruys A."/>
            <person name="Hutchinson M.I."/>
            <person name="Powell A.J."/>
            <person name="Barry K."/>
            <person name="Miller A.N."/>
            <person name="Grigoriev I.V."/>
            <person name="Debuchy R."/>
            <person name="Gladieux P."/>
            <person name="Thoren M.H."/>
            <person name="Johannesson H."/>
        </authorList>
    </citation>
    <scope>NUCLEOTIDE SEQUENCE</scope>
    <source>
        <strain evidence="5">SMH4607-1</strain>
    </source>
</reference>
<dbReference type="SUPFAM" id="SSF51735">
    <property type="entry name" value="NAD(P)-binding Rossmann-fold domains"/>
    <property type="match status" value="1"/>
</dbReference>
<dbReference type="EMBL" id="JAUKUA010000005">
    <property type="protein sequence ID" value="KAK0711831.1"/>
    <property type="molecule type" value="Genomic_DNA"/>
</dbReference>
<dbReference type="Proteomes" id="UP001172102">
    <property type="component" value="Unassembled WGS sequence"/>
</dbReference>
<evidence type="ECO:0000259" key="4">
    <source>
        <dbReference type="Pfam" id="PF05368"/>
    </source>
</evidence>
<evidence type="ECO:0000256" key="2">
    <source>
        <dbReference type="ARBA" id="ARBA00022857"/>
    </source>
</evidence>
<accession>A0AA40DSJ0</accession>
<evidence type="ECO:0000313" key="5">
    <source>
        <dbReference type="EMBL" id="KAK0711831.1"/>
    </source>
</evidence>
<name>A0AA40DSJ0_9PEZI</name>
<gene>
    <name evidence="5" type="ORF">B0H67DRAFT_586381</name>
</gene>
<dbReference type="PANTHER" id="PTHR42748:SF30">
    <property type="entry name" value="NMRA-LIKE DOMAIN-CONTAINING PROTEIN"/>
    <property type="match status" value="1"/>
</dbReference>